<dbReference type="PROSITE" id="PS00012">
    <property type="entry name" value="PHOSPHOPANTETHEINE"/>
    <property type="match status" value="1"/>
</dbReference>
<dbReference type="InterPro" id="IPR020845">
    <property type="entry name" value="AMP-binding_CS"/>
</dbReference>
<dbReference type="Pfam" id="PF07993">
    <property type="entry name" value="NAD_binding_4"/>
    <property type="match status" value="1"/>
</dbReference>
<dbReference type="InterPro" id="IPR042099">
    <property type="entry name" value="ANL_N_sf"/>
</dbReference>
<name>A0A8H6QWW0_9EURO</name>
<dbReference type="SUPFAM" id="SSF47336">
    <property type="entry name" value="ACP-like"/>
    <property type="match status" value="1"/>
</dbReference>
<dbReference type="Gene3D" id="1.10.1200.10">
    <property type="entry name" value="ACP-like"/>
    <property type="match status" value="1"/>
</dbReference>
<dbReference type="Pfam" id="PF00550">
    <property type="entry name" value="PP-binding"/>
    <property type="match status" value="1"/>
</dbReference>
<dbReference type="PROSITE" id="PS50075">
    <property type="entry name" value="CARRIER"/>
    <property type="match status" value="1"/>
</dbReference>
<dbReference type="InterPro" id="IPR006162">
    <property type="entry name" value="Ppantetheine_attach_site"/>
</dbReference>
<dbReference type="Gene3D" id="3.40.50.720">
    <property type="entry name" value="NAD(P)-binding Rossmann-like Domain"/>
    <property type="match status" value="1"/>
</dbReference>
<dbReference type="CDD" id="cd05235">
    <property type="entry name" value="SDR_e1"/>
    <property type="match status" value="1"/>
</dbReference>
<reference evidence="6" key="1">
    <citation type="submission" date="2020-06" db="EMBL/GenBank/DDBJ databases">
        <title>Draft genome sequences of strains closely related to Aspergillus parafelis and Aspergillus hiratsukae.</title>
        <authorList>
            <person name="Dos Santos R.A.C."/>
            <person name="Rivero-Menendez O."/>
            <person name="Steenwyk J.L."/>
            <person name="Mead M.E."/>
            <person name="Goldman G.H."/>
            <person name="Alastruey-Izquierdo A."/>
            <person name="Rokas A."/>
        </authorList>
    </citation>
    <scope>NUCLEOTIDE SEQUENCE</scope>
    <source>
        <strain evidence="6">CNM-CM7691</strain>
    </source>
</reference>
<dbReference type="SUPFAM" id="SSF51735">
    <property type="entry name" value="NAD(P)-binding Rossmann-fold domains"/>
    <property type="match status" value="1"/>
</dbReference>
<evidence type="ECO:0000259" key="5">
    <source>
        <dbReference type="PROSITE" id="PS50075"/>
    </source>
</evidence>
<evidence type="ECO:0000313" key="7">
    <source>
        <dbReference type="Proteomes" id="UP000641853"/>
    </source>
</evidence>
<dbReference type="Proteomes" id="UP000641853">
    <property type="component" value="Unassembled WGS sequence"/>
</dbReference>
<organism evidence="6 7">
    <name type="scientific">Aspergillus felis</name>
    <dbReference type="NCBI Taxonomy" id="1287682"/>
    <lineage>
        <taxon>Eukaryota</taxon>
        <taxon>Fungi</taxon>
        <taxon>Dikarya</taxon>
        <taxon>Ascomycota</taxon>
        <taxon>Pezizomycotina</taxon>
        <taxon>Eurotiomycetes</taxon>
        <taxon>Eurotiomycetidae</taxon>
        <taxon>Eurotiales</taxon>
        <taxon>Aspergillaceae</taxon>
        <taxon>Aspergillus</taxon>
        <taxon>Aspergillus subgen. Fumigati</taxon>
    </lineage>
</organism>
<dbReference type="InterPro" id="IPR020806">
    <property type="entry name" value="PKS_PP-bd"/>
</dbReference>
<dbReference type="SMART" id="SM00823">
    <property type="entry name" value="PKS_PP"/>
    <property type="match status" value="1"/>
</dbReference>
<dbReference type="InterPro" id="IPR009081">
    <property type="entry name" value="PP-bd_ACP"/>
</dbReference>
<dbReference type="InterPro" id="IPR045851">
    <property type="entry name" value="AMP-bd_C_sf"/>
</dbReference>
<dbReference type="AlphaFoldDB" id="A0A8H6QWW0"/>
<dbReference type="InterPro" id="IPR000873">
    <property type="entry name" value="AMP-dep_synth/lig_dom"/>
</dbReference>
<comment type="caution">
    <text evidence="6">The sequence shown here is derived from an EMBL/GenBank/DDBJ whole genome shotgun (WGS) entry which is preliminary data.</text>
</comment>
<feature type="domain" description="Carrier" evidence="5">
    <location>
        <begin position="429"/>
        <end position="506"/>
    </location>
</feature>
<dbReference type="Gene3D" id="3.40.50.12780">
    <property type="entry name" value="N-terminal domain of ligase-like"/>
    <property type="match status" value="1"/>
</dbReference>
<protein>
    <recommendedName>
        <fullName evidence="5">Carrier domain-containing protein</fullName>
    </recommendedName>
</protein>
<dbReference type="PANTHER" id="PTHR44845:SF6">
    <property type="entry name" value="BETA-ALANINE-ACTIVATING ENZYME"/>
    <property type="match status" value="1"/>
</dbReference>
<keyword evidence="4" id="KW-0175">Coiled coil</keyword>
<dbReference type="InterPro" id="IPR013120">
    <property type="entry name" value="FAR_NAD-bd"/>
</dbReference>
<keyword evidence="1" id="KW-0596">Phosphopantetheine</keyword>
<dbReference type="InterPro" id="IPR036736">
    <property type="entry name" value="ACP-like_sf"/>
</dbReference>
<proteinExistence type="inferred from homology"/>
<accession>A0A8H6QWW0</accession>
<keyword evidence="2" id="KW-0597">Phosphoprotein</keyword>
<dbReference type="Gene3D" id="3.30.300.30">
    <property type="match status" value="1"/>
</dbReference>
<dbReference type="SUPFAM" id="SSF56801">
    <property type="entry name" value="Acetyl-CoA synthetase-like"/>
    <property type="match status" value="1"/>
</dbReference>
<evidence type="ECO:0000313" key="6">
    <source>
        <dbReference type="EMBL" id="KAF7179361.1"/>
    </source>
</evidence>
<sequence length="920" mass="101368">MSDDHLSDMLHNINSNLVICDHESVHRLPTFTHVLADHTIEACDSSFEPLFKGAKSCSHILHTSGTTGKPKAVETFAEGLINLCHDPSAFVKKGDRVGHIASVAFDISLVEIWGSLLNGATIVCIPMGTVLDPVELSHCIKSMKLNVVQLTTSLLDITAYASPSAFSSLDTLITGGEAINAQTIRSIFEGGAPRRIVNGYGPTECSVYSLWHHVSREEATEGEIPVGNPFRHVQAFLVDENLMPVNPGTIGELLVAGAGVAGGYIGEPEKTAKSFVSVPHLPLKSNQGLGRTYRTGDLMRMNEDGVYYYVGRRDSQVKIRGQRVEIESLESKLLGTKLVSVAVVIKITPKGAGRSPFLVAFCVPTSSCVTVAAITKEYVERCSHLIVPRIELMDSLPLKTSGKTDRAELERQYLAKIEDSCMASRPAGKDIGNMEDKLKSLCIEVLSLPTKGFEPTDDFMAMGANSLMAATLLSRINHTFGVSLRASMLYENMTLRSLTNLLENIQNQCMELTDEVEQELWLQDSQLGQHLKPLPGTVVDWEDVSEGRAFLTGATGFVGAFFLAELLRMPTVKKVACLIRANHKAAGRLRLENILRKYQIYSNLDKVVVVPGSFGEENLGLNQRDYDYYAEWASVVFHLGAKVSYVAPYSSHRTDNVVGTCNILKFASHKRLKATHYTSTIAVYGPTGLVTGTKFVHEDERPASHLTALHYDTGYAQSQYVAEAIVWNAIDNGLPVAIYRPGFVLGSSKTGVCNPDDFVGRVFASCMEMGCYPLLPGQRKEFIPVDYIVDAMLHISKSKVNLGHAYNLVHPDKTHAIDMCTSFNLLKSICPYPMHGVTYTEWVQSLSLRTNDPLYPLVPMLKEKVLGERTRWEVYEDMVEYGRENLHNALKGAPEILACAPMPQLFGRYLRSWLPISCPN</sequence>
<feature type="coiled-coil region" evidence="4">
    <location>
        <begin position="495"/>
        <end position="522"/>
    </location>
</feature>
<dbReference type="Pfam" id="PF00501">
    <property type="entry name" value="AMP-binding"/>
    <property type="match status" value="1"/>
</dbReference>
<dbReference type="EMBL" id="JACBAG010001863">
    <property type="protein sequence ID" value="KAF7179361.1"/>
    <property type="molecule type" value="Genomic_DNA"/>
</dbReference>
<evidence type="ECO:0000256" key="2">
    <source>
        <dbReference type="ARBA" id="ARBA00022553"/>
    </source>
</evidence>
<evidence type="ECO:0000256" key="1">
    <source>
        <dbReference type="ARBA" id="ARBA00022450"/>
    </source>
</evidence>
<dbReference type="NCBIfam" id="TIGR01746">
    <property type="entry name" value="Thioester-redct"/>
    <property type="match status" value="1"/>
</dbReference>
<evidence type="ECO:0000256" key="4">
    <source>
        <dbReference type="SAM" id="Coils"/>
    </source>
</evidence>
<dbReference type="PANTHER" id="PTHR44845">
    <property type="entry name" value="CARRIER DOMAIN-CONTAINING PROTEIN"/>
    <property type="match status" value="1"/>
</dbReference>
<dbReference type="InterPro" id="IPR010080">
    <property type="entry name" value="Thioester_reductase-like_dom"/>
</dbReference>
<dbReference type="GO" id="GO:0031177">
    <property type="term" value="F:phosphopantetheine binding"/>
    <property type="evidence" value="ECO:0007669"/>
    <property type="project" value="InterPro"/>
</dbReference>
<evidence type="ECO:0000256" key="3">
    <source>
        <dbReference type="ARBA" id="ARBA00029454"/>
    </source>
</evidence>
<keyword evidence="7" id="KW-1185">Reference proteome</keyword>
<dbReference type="PROSITE" id="PS00455">
    <property type="entry name" value="AMP_BINDING"/>
    <property type="match status" value="1"/>
</dbReference>
<gene>
    <name evidence="6" type="ORF">CNMCM7691_008294</name>
</gene>
<comment type="similarity">
    <text evidence="3">Belongs to the NRP synthetase family.</text>
</comment>
<dbReference type="InterPro" id="IPR036291">
    <property type="entry name" value="NAD(P)-bd_dom_sf"/>
</dbReference>